<gene>
    <name evidence="1" type="ORF">GCM10022267_03830</name>
</gene>
<dbReference type="EMBL" id="BAABBE010000001">
    <property type="protein sequence ID" value="GAA3620891.1"/>
    <property type="molecule type" value="Genomic_DNA"/>
</dbReference>
<dbReference type="Gene3D" id="3.40.50.1000">
    <property type="entry name" value="HAD superfamily/HAD-like"/>
    <property type="match status" value="1"/>
</dbReference>
<dbReference type="PANTHER" id="PTHR43434:SF1">
    <property type="entry name" value="PHOSPHOGLYCOLATE PHOSPHATASE"/>
    <property type="match status" value="1"/>
</dbReference>
<dbReference type="Pfam" id="PF13419">
    <property type="entry name" value="HAD_2"/>
    <property type="match status" value="1"/>
</dbReference>
<comment type="caution">
    <text evidence="1">The sequence shown here is derived from an EMBL/GenBank/DDBJ whole genome shotgun (WGS) entry which is preliminary data.</text>
</comment>
<dbReference type="InterPro" id="IPR050155">
    <property type="entry name" value="HAD-like_hydrolase_sf"/>
</dbReference>
<name>A0ABP6ZVM3_9PSEU</name>
<dbReference type="GO" id="GO:0016787">
    <property type="term" value="F:hydrolase activity"/>
    <property type="evidence" value="ECO:0007669"/>
    <property type="project" value="UniProtKB-KW"/>
</dbReference>
<dbReference type="NCBIfam" id="TIGR01509">
    <property type="entry name" value="HAD-SF-IA-v3"/>
    <property type="match status" value="1"/>
</dbReference>
<keyword evidence="2" id="KW-1185">Reference proteome</keyword>
<evidence type="ECO:0000313" key="2">
    <source>
        <dbReference type="Proteomes" id="UP001500711"/>
    </source>
</evidence>
<dbReference type="PANTHER" id="PTHR43434">
    <property type="entry name" value="PHOSPHOGLYCOLATE PHOSPHATASE"/>
    <property type="match status" value="1"/>
</dbReference>
<dbReference type="Proteomes" id="UP001500711">
    <property type="component" value="Unassembled WGS sequence"/>
</dbReference>
<sequence>MTDSSVPVDDPTAVHRILANASALLLDFDGPVCSVFAGLPAPVVADQLREVLADGGHGDLPPEVEKSADPFDVFSFAATIGDVEARYVEAALRAHEVEAVATAEPTADTHDLIREWHASGRKLAIVSNNSAAAVLSYFHAHDLTHCVDNVSARREADPGLLKPNPFLLNQANDALGTAASNSVLIGDSLTDIQAARSAGVRIIGYANKPSKLEEFAAAEPDTIITEMKLIAQRC</sequence>
<dbReference type="InterPro" id="IPR036412">
    <property type="entry name" value="HAD-like_sf"/>
</dbReference>
<proteinExistence type="predicted"/>
<dbReference type="SUPFAM" id="SSF56784">
    <property type="entry name" value="HAD-like"/>
    <property type="match status" value="1"/>
</dbReference>
<protein>
    <submittedName>
        <fullName evidence="1">HAD family hydrolase</fullName>
    </submittedName>
</protein>
<dbReference type="RefSeq" id="WP_346127080.1">
    <property type="nucleotide sequence ID" value="NZ_BAABBE010000001.1"/>
</dbReference>
<evidence type="ECO:0000313" key="1">
    <source>
        <dbReference type="EMBL" id="GAA3620891.1"/>
    </source>
</evidence>
<dbReference type="InterPro" id="IPR041492">
    <property type="entry name" value="HAD_2"/>
</dbReference>
<dbReference type="InterPro" id="IPR006439">
    <property type="entry name" value="HAD-SF_hydro_IA"/>
</dbReference>
<accession>A0ABP6ZVM3</accession>
<organism evidence="1 2">
    <name type="scientific">Lentzea roselyniae</name>
    <dbReference type="NCBI Taxonomy" id="531940"/>
    <lineage>
        <taxon>Bacteria</taxon>
        <taxon>Bacillati</taxon>
        <taxon>Actinomycetota</taxon>
        <taxon>Actinomycetes</taxon>
        <taxon>Pseudonocardiales</taxon>
        <taxon>Pseudonocardiaceae</taxon>
        <taxon>Lentzea</taxon>
    </lineage>
</organism>
<reference evidence="2" key="1">
    <citation type="journal article" date="2019" name="Int. J. Syst. Evol. Microbiol.">
        <title>The Global Catalogue of Microorganisms (GCM) 10K type strain sequencing project: providing services to taxonomists for standard genome sequencing and annotation.</title>
        <authorList>
            <consortium name="The Broad Institute Genomics Platform"/>
            <consortium name="The Broad Institute Genome Sequencing Center for Infectious Disease"/>
            <person name="Wu L."/>
            <person name="Ma J."/>
        </authorList>
    </citation>
    <scope>NUCLEOTIDE SEQUENCE [LARGE SCALE GENOMIC DNA]</scope>
    <source>
        <strain evidence="2">JCM 17494</strain>
    </source>
</reference>
<dbReference type="InterPro" id="IPR023214">
    <property type="entry name" value="HAD_sf"/>
</dbReference>
<dbReference type="NCBIfam" id="TIGR01549">
    <property type="entry name" value="HAD-SF-IA-v1"/>
    <property type="match status" value="1"/>
</dbReference>
<keyword evidence="1" id="KW-0378">Hydrolase</keyword>